<dbReference type="Pfam" id="PF18758">
    <property type="entry name" value="KDZ"/>
    <property type="match status" value="2"/>
</dbReference>
<accession>A0A067SIU5</accession>
<dbReference type="Proteomes" id="UP000027222">
    <property type="component" value="Unassembled WGS sequence"/>
</dbReference>
<reference evidence="2" key="1">
    <citation type="journal article" date="2014" name="Proc. Natl. Acad. Sci. U.S.A.">
        <title>Extensive sampling of basidiomycete genomes demonstrates inadequacy of the white-rot/brown-rot paradigm for wood decay fungi.</title>
        <authorList>
            <person name="Riley R."/>
            <person name="Salamov A.A."/>
            <person name="Brown D.W."/>
            <person name="Nagy L.G."/>
            <person name="Floudas D."/>
            <person name="Held B.W."/>
            <person name="Levasseur A."/>
            <person name="Lombard V."/>
            <person name="Morin E."/>
            <person name="Otillar R."/>
            <person name="Lindquist E.A."/>
            <person name="Sun H."/>
            <person name="LaButti K.M."/>
            <person name="Schmutz J."/>
            <person name="Jabbour D."/>
            <person name="Luo H."/>
            <person name="Baker S.E."/>
            <person name="Pisabarro A.G."/>
            <person name="Walton J.D."/>
            <person name="Blanchette R.A."/>
            <person name="Henrissat B."/>
            <person name="Martin F."/>
            <person name="Cullen D."/>
            <person name="Hibbett D.S."/>
            <person name="Grigoriev I.V."/>
        </authorList>
    </citation>
    <scope>NUCLEOTIDE SEQUENCE [LARGE SCALE GENOMIC DNA]</scope>
    <source>
        <strain evidence="2">CBS 339.88</strain>
    </source>
</reference>
<proteinExistence type="predicted"/>
<dbReference type="InterPro" id="IPR040521">
    <property type="entry name" value="KDZ"/>
</dbReference>
<organism evidence="1 2">
    <name type="scientific">Galerina marginata (strain CBS 339.88)</name>
    <dbReference type="NCBI Taxonomy" id="685588"/>
    <lineage>
        <taxon>Eukaryota</taxon>
        <taxon>Fungi</taxon>
        <taxon>Dikarya</taxon>
        <taxon>Basidiomycota</taxon>
        <taxon>Agaricomycotina</taxon>
        <taxon>Agaricomycetes</taxon>
        <taxon>Agaricomycetidae</taxon>
        <taxon>Agaricales</taxon>
        <taxon>Agaricineae</taxon>
        <taxon>Strophariaceae</taxon>
        <taxon>Galerina</taxon>
    </lineage>
</organism>
<sequence length="707" mass="78552">LELLHKLALTTKSSTYDFYRALEKLTVNTGLSVPKNHYRQLMRMNLQWRHLKMLKWGGTAMGQDPSGVAGTKEGELAVACPLCPRPGVNLPVGWEAEPVATSYLYRMFVCMDANFRLKNQQVSNYSQDPGLGIGLAYLLPREVYERYIVSRANDADISTCVGLQALAKAVTKFSKGLRHTGVGGAFCGRSEMVLPGAIGNLQKGERYANMDYVFGSAIQGTTLALGPATTLIPAIPKLHEPMHGTKDHEVYSLNFIPGVGFSDFETPERFWSAHNALGNSTKTQGPGSRQDVLDDHFGFWNWLKYVGLGKTLMRRYKQAVGLRNIHLEGHRGLTACMDPEQVEVWEAVCVAWEADIFPKKAKNPYRTAGSTISTARVKKDLVDEEEARLAGGGIAHHATSASAFVELGLYLEEVQVRIRRQAKKSATHSTLYKDGSLTEQCNLLRSRLRGWERLVPIYMPGVLQYRIDGGTSTSLSTSAPASGHPEDAEVWLPSHIPASHRENVCMAGLPGIETRLREAQAYDALEKVRNTLKIKSRMILFKNQNVRGQREGTKSRTVIESIHEKARLAAERYRRARVAKMLLSGPGDWELTLQVLQNGDIRGYQDANQLRERQGRRGLLDDAQLERMAAAPSTSNVLADDIDGLTLLNEPRERRDGTGETRRTLSWIWTSTSNTPDPGDSSDDILRAEWAKSRARAARGTEEVLLL</sequence>
<feature type="non-terminal residue" evidence="1">
    <location>
        <position position="1"/>
    </location>
</feature>
<evidence type="ECO:0000313" key="1">
    <source>
        <dbReference type="EMBL" id="KDR69912.1"/>
    </source>
</evidence>
<name>A0A067SIU5_GALM3</name>
<protein>
    <recommendedName>
        <fullName evidence="3">CxC2-like cysteine cluster KDZ transposase-associated domain-containing protein</fullName>
    </recommendedName>
</protein>
<dbReference type="HOGENOM" id="CLU_003703_13_3_1"/>
<dbReference type="STRING" id="685588.A0A067SIU5"/>
<feature type="non-terminal residue" evidence="1">
    <location>
        <position position="707"/>
    </location>
</feature>
<dbReference type="OrthoDB" id="2682806at2759"/>
<keyword evidence="2" id="KW-1185">Reference proteome</keyword>
<dbReference type="AlphaFoldDB" id="A0A067SIU5"/>
<evidence type="ECO:0000313" key="2">
    <source>
        <dbReference type="Proteomes" id="UP000027222"/>
    </source>
</evidence>
<gene>
    <name evidence="1" type="ORF">GALMADRAFT_47993</name>
</gene>
<evidence type="ECO:0008006" key="3">
    <source>
        <dbReference type="Google" id="ProtNLM"/>
    </source>
</evidence>
<dbReference type="EMBL" id="KL142399">
    <property type="protein sequence ID" value="KDR69912.1"/>
    <property type="molecule type" value="Genomic_DNA"/>
</dbReference>